<dbReference type="RefSeq" id="XP_016758359.1">
    <property type="nucleotide sequence ID" value="XM_016906685.1"/>
</dbReference>
<dbReference type="EMBL" id="KB456268">
    <property type="protein sequence ID" value="EMF10238.1"/>
    <property type="molecule type" value="Genomic_DNA"/>
</dbReference>
<evidence type="ECO:0000313" key="3">
    <source>
        <dbReference type="Proteomes" id="UP000016931"/>
    </source>
</evidence>
<feature type="region of interest" description="Disordered" evidence="1">
    <location>
        <begin position="410"/>
        <end position="441"/>
    </location>
</feature>
<feature type="region of interest" description="Disordered" evidence="1">
    <location>
        <begin position="242"/>
        <end position="328"/>
    </location>
</feature>
<feature type="region of interest" description="Disordered" evidence="1">
    <location>
        <begin position="110"/>
        <end position="133"/>
    </location>
</feature>
<protein>
    <submittedName>
        <fullName evidence="2">Uncharacterized protein</fullName>
    </submittedName>
</protein>
<dbReference type="OrthoDB" id="5344482at2759"/>
<sequence>MTSESSPTPTPPLSASAPASPPPPPAAAAAAAIRPVFEPVDTLLSASTAAGGHDDVESPSLTNGRALARFEFEPGRSKDGTKVLMVEWEEDDATKSVVGDWEISWEGKKTVLPARDQPQTTPTSLSSAATAAAGDQEQPVNRLYFLLGPGVTIPTAVKLQKAHITWRTSPLPAIFPPELGATARQAGKKGVLHTIWAKKRLQVLQQEIQAESKENVEGIGLEMAAAEKQWIEQNFGVQARPGGLSVSTHPSAMSSVYSSSGSSTTTGNLHSPASPRSPGGGRLMDKLKGLKLGTSPSELASPRTTTTTTSDAAPLPENYHNPLSPESSDVAVGSFGSFAELKGVPPTTTTTNNTLAAQAPPPPPQQQQPRKMMPQRPPESFAAQQRQQAGGGIGGMGSLNAFTSGDLGMSQSGGVSEDHHDEDDLFALPMSPRSPEMTKSPFSFAVQDTMKYLKEERAL</sequence>
<dbReference type="HOGENOM" id="CLU_043294_0_0_1"/>
<evidence type="ECO:0000256" key="1">
    <source>
        <dbReference type="SAM" id="MobiDB-lite"/>
    </source>
</evidence>
<accession>M3D174</accession>
<evidence type="ECO:0000313" key="2">
    <source>
        <dbReference type="EMBL" id="EMF10238.1"/>
    </source>
</evidence>
<feature type="compositionally biased region" description="Low complexity" evidence="1">
    <location>
        <begin position="345"/>
        <end position="358"/>
    </location>
</feature>
<dbReference type="AlphaFoldDB" id="M3D174"/>
<gene>
    <name evidence="2" type="ORF">SEPMUDRAFT_151231</name>
</gene>
<feature type="region of interest" description="Disordered" evidence="1">
    <location>
        <begin position="1"/>
        <end position="30"/>
    </location>
</feature>
<dbReference type="OMA" id="GSWHVSW"/>
<organism evidence="2 3">
    <name type="scientific">Sphaerulina musiva (strain SO2202)</name>
    <name type="common">Poplar stem canker fungus</name>
    <name type="synonym">Septoria musiva</name>
    <dbReference type="NCBI Taxonomy" id="692275"/>
    <lineage>
        <taxon>Eukaryota</taxon>
        <taxon>Fungi</taxon>
        <taxon>Dikarya</taxon>
        <taxon>Ascomycota</taxon>
        <taxon>Pezizomycotina</taxon>
        <taxon>Dothideomycetes</taxon>
        <taxon>Dothideomycetidae</taxon>
        <taxon>Mycosphaerellales</taxon>
        <taxon>Mycosphaerellaceae</taxon>
        <taxon>Sphaerulina</taxon>
    </lineage>
</organism>
<proteinExistence type="predicted"/>
<feature type="compositionally biased region" description="Low complexity" evidence="1">
    <location>
        <begin position="251"/>
        <end position="266"/>
    </location>
</feature>
<dbReference type="GeneID" id="27903822"/>
<name>M3D174_SPHMS</name>
<feature type="region of interest" description="Disordered" evidence="1">
    <location>
        <begin position="341"/>
        <end position="376"/>
    </location>
</feature>
<reference evidence="2 3" key="1">
    <citation type="journal article" date="2012" name="PLoS Pathog.">
        <title>Diverse lifestyles and strategies of plant pathogenesis encoded in the genomes of eighteen Dothideomycetes fungi.</title>
        <authorList>
            <person name="Ohm R.A."/>
            <person name="Feau N."/>
            <person name="Henrissat B."/>
            <person name="Schoch C.L."/>
            <person name="Horwitz B.A."/>
            <person name="Barry K.W."/>
            <person name="Condon B.J."/>
            <person name="Copeland A.C."/>
            <person name="Dhillon B."/>
            <person name="Glaser F."/>
            <person name="Hesse C.N."/>
            <person name="Kosti I."/>
            <person name="LaButti K."/>
            <person name="Lindquist E.A."/>
            <person name="Lucas S."/>
            <person name="Salamov A.A."/>
            <person name="Bradshaw R.E."/>
            <person name="Ciuffetti L."/>
            <person name="Hamelin R.C."/>
            <person name="Kema G.H.J."/>
            <person name="Lawrence C."/>
            <person name="Scott J.A."/>
            <person name="Spatafora J.W."/>
            <person name="Turgeon B.G."/>
            <person name="de Wit P.J.G.M."/>
            <person name="Zhong S."/>
            <person name="Goodwin S.B."/>
            <person name="Grigoriev I.V."/>
        </authorList>
    </citation>
    <scope>NUCLEOTIDE SEQUENCE [LARGE SCALE GENOMIC DNA]</scope>
    <source>
        <strain evidence="2 3">SO2202</strain>
    </source>
</reference>
<dbReference type="STRING" id="692275.M3D174"/>
<dbReference type="Proteomes" id="UP000016931">
    <property type="component" value="Unassembled WGS sequence"/>
</dbReference>
<feature type="compositionally biased region" description="Low complexity" evidence="1">
    <location>
        <begin position="120"/>
        <end position="133"/>
    </location>
</feature>
<keyword evidence="3" id="KW-1185">Reference proteome</keyword>
<dbReference type="eggNOG" id="ENOG502SIHY">
    <property type="taxonomic scope" value="Eukaryota"/>
</dbReference>